<name>A0ABX2IXA4_9RHOB</name>
<proteinExistence type="predicted"/>
<evidence type="ECO:0000313" key="1">
    <source>
        <dbReference type="EMBL" id="NSX55672.1"/>
    </source>
</evidence>
<keyword evidence="2" id="KW-1185">Reference proteome</keyword>
<sequence length="143" mass="15725">MFLPFGAFADCSPDFVDIKGDWGQARFQVEIADDAAERGQGLMHRETMPRFSGMLFVYPDPQELAFWMQNTLIPLDMIFMAPDGQVLKVHENAIPHDRTPIPSGPGVSLVLEINGGMAKSLGIAAGSVMRHPILNQSNALWPC</sequence>
<gene>
    <name evidence="1" type="ORF">HRQ87_12750</name>
</gene>
<dbReference type="Pfam" id="PF02643">
    <property type="entry name" value="DUF192"/>
    <property type="match status" value="1"/>
</dbReference>
<protein>
    <submittedName>
        <fullName evidence="1">DUF192 domain-containing protein</fullName>
    </submittedName>
</protein>
<dbReference type="PANTHER" id="PTHR37953">
    <property type="entry name" value="UPF0127 PROTEIN MJ1496"/>
    <property type="match status" value="1"/>
</dbReference>
<dbReference type="EMBL" id="JABUFE010000007">
    <property type="protein sequence ID" value="NSX55672.1"/>
    <property type="molecule type" value="Genomic_DNA"/>
</dbReference>
<dbReference type="InterPro" id="IPR003795">
    <property type="entry name" value="DUF192"/>
</dbReference>
<comment type="caution">
    <text evidence="1">The sequence shown here is derived from an EMBL/GenBank/DDBJ whole genome shotgun (WGS) entry which is preliminary data.</text>
</comment>
<dbReference type="PANTHER" id="PTHR37953:SF1">
    <property type="entry name" value="UPF0127 PROTEIN MJ1496"/>
    <property type="match status" value="1"/>
</dbReference>
<reference evidence="1 2" key="1">
    <citation type="submission" date="2020-06" db="EMBL/GenBank/DDBJ databases">
        <title>Sulfitobacter algicola sp. nov., isolated from green algae.</title>
        <authorList>
            <person name="Wang C."/>
        </authorList>
    </citation>
    <scope>NUCLEOTIDE SEQUENCE [LARGE SCALE GENOMIC DNA]</scope>
    <source>
        <strain evidence="1 2">1151</strain>
    </source>
</reference>
<dbReference type="Gene3D" id="2.60.120.1140">
    <property type="entry name" value="Protein of unknown function DUF192"/>
    <property type="match status" value="1"/>
</dbReference>
<dbReference type="InterPro" id="IPR038695">
    <property type="entry name" value="Saro_0823-like_sf"/>
</dbReference>
<dbReference type="Proteomes" id="UP000777935">
    <property type="component" value="Unassembled WGS sequence"/>
</dbReference>
<organism evidence="1 2">
    <name type="scientific">Parasulfitobacter algicola</name>
    <dbReference type="NCBI Taxonomy" id="2614809"/>
    <lineage>
        <taxon>Bacteria</taxon>
        <taxon>Pseudomonadati</taxon>
        <taxon>Pseudomonadota</taxon>
        <taxon>Alphaproteobacteria</taxon>
        <taxon>Rhodobacterales</taxon>
        <taxon>Roseobacteraceae</taxon>
        <taxon>Parasulfitobacter</taxon>
    </lineage>
</organism>
<evidence type="ECO:0000313" key="2">
    <source>
        <dbReference type="Proteomes" id="UP000777935"/>
    </source>
</evidence>
<accession>A0ABX2IXA4</accession>